<evidence type="ECO:0000313" key="1">
    <source>
        <dbReference type="EMBL" id="JAH44983.1"/>
    </source>
</evidence>
<organism evidence="1">
    <name type="scientific">Anguilla anguilla</name>
    <name type="common">European freshwater eel</name>
    <name type="synonym">Muraena anguilla</name>
    <dbReference type="NCBI Taxonomy" id="7936"/>
    <lineage>
        <taxon>Eukaryota</taxon>
        <taxon>Metazoa</taxon>
        <taxon>Chordata</taxon>
        <taxon>Craniata</taxon>
        <taxon>Vertebrata</taxon>
        <taxon>Euteleostomi</taxon>
        <taxon>Actinopterygii</taxon>
        <taxon>Neopterygii</taxon>
        <taxon>Teleostei</taxon>
        <taxon>Anguilliformes</taxon>
        <taxon>Anguillidae</taxon>
        <taxon>Anguilla</taxon>
    </lineage>
</organism>
<accession>A0A0E9SWS1</accession>
<name>A0A0E9SWS1_ANGAN</name>
<proteinExistence type="predicted"/>
<reference evidence="1" key="1">
    <citation type="submission" date="2014-11" db="EMBL/GenBank/DDBJ databases">
        <authorList>
            <person name="Amaro Gonzalez C."/>
        </authorList>
    </citation>
    <scope>NUCLEOTIDE SEQUENCE</scope>
</reference>
<protein>
    <submittedName>
        <fullName evidence="1">Uncharacterized protein</fullName>
    </submittedName>
</protein>
<dbReference type="AlphaFoldDB" id="A0A0E9SWS1"/>
<sequence>MLLHGTTYSNQARRNGLHMMCLTDMNIDERKIHAHPCPCLLNRPQ</sequence>
<reference evidence="1" key="2">
    <citation type="journal article" date="2015" name="Fish Shellfish Immunol.">
        <title>Early steps in the European eel (Anguilla anguilla)-Vibrio vulnificus interaction in the gills: Role of the RtxA13 toxin.</title>
        <authorList>
            <person name="Callol A."/>
            <person name="Pajuelo D."/>
            <person name="Ebbesson L."/>
            <person name="Teles M."/>
            <person name="MacKenzie S."/>
            <person name="Amaro C."/>
        </authorList>
    </citation>
    <scope>NUCLEOTIDE SEQUENCE</scope>
</reference>
<dbReference type="EMBL" id="GBXM01063594">
    <property type="protein sequence ID" value="JAH44983.1"/>
    <property type="molecule type" value="Transcribed_RNA"/>
</dbReference>